<dbReference type="Proteomes" id="UP001204376">
    <property type="component" value="Unassembled WGS sequence"/>
</dbReference>
<comment type="caution">
    <text evidence="1">The sequence shown here is derived from an EMBL/GenBank/DDBJ whole genome shotgun (WGS) entry which is preliminary data.</text>
</comment>
<dbReference type="RefSeq" id="WP_256539902.1">
    <property type="nucleotide sequence ID" value="NZ_JANHOH010000004.1"/>
</dbReference>
<evidence type="ECO:0000313" key="2">
    <source>
        <dbReference type="Proteomes" id="UP001204376"/>
    </source>
</evidence>
<dbReference type="EMBL" id="JANHOH010000004">
    <property type="protein sequence ID" value="MCQ6959711.1"/>
    <property type="molecule type" value="Genomic_DNA"/>
</dbReference>
<protein>
    <submittedName>
        <fullName evidence="1">Uncharacterized protein</fullName>
    </submittedName>
</protein>
<evidence type="ECO:0000313" key="1">
    <source>
        <dbReference type="EMBL" id="MCQ6959711.1"/>
    </source>
</evidence>
<proteinExistence type="predicted"/>
<sequence length="198" mass="23547">MVHVIITTANIPDAYEYRKEQYIQSIESCLKFSHLFDSYTILECVSANEDYLDQYNTVYSKEGNLYNDKGLNEMNHLRAHLKQSPYPDDLSIIKLSGRYIVEDAYFFERVLELHDQFDSVFKNDNDVYEGNGYHTFFYYMKKRLFIDVANSIEYSNDHNRPIEWDVKDYLMVSEKHIEIDRLGVMAYQGTNSEKIFRC</sequence>
<gene>
    <name evidence="1" type="ORF">NPE20_17175</name>
</gene>
<organism evidence="1 2">
    <name type="scientific">Mucilaginibacter aquariorum</name>
    <dbReference type="NCBI Taxonomy" id="2967225"/>
    <lineage>
        <taxon>Bacteria</taxon>
        <taxon>Pseudomonadati</taxon>
        <taxon>Bacteroidota</taxon>
        <taxon>Sphingobacteriia</taxon>
        <taxon>Sphingobacteriales</taxon>
        <taxon>Sphingobacteriaceae</taxon>
        <taxon>Mucilaginibacter</taxon>
    </lineage>
</organism>
<reference evidence="1 2" key="1">
    <citation type="submission" date="2022-07" db="EMBL/GenBank/DDBJ databases">
        <title>Mucilaginibacter sp. JC4.</title>
        <authorList>
            <person name="Le V."/>
            <person name="Ko S.-R."/>
            <person name="Ahn C.-Y."/>
            <person name="Oh H.-M."/>
        </authorList>
    </citation>
    <scope>NUCLEOTIDE SEQUENCE [LARGE SCALE GENOMIC DNA]</scope>
    <source>
        <strain evidence="1 2">JC4</strain>
    </source>
</reference>
<name>A0ABT1T535_9SPHI</name>
<keyword evidence="2" id="KW-1185">Reference proteome</keyword>
<accession>A0ABT1T535</accession>